<protein>
    <submittedName>
        <fullName evidence="1">McrC family protein</fullName>
    </submittedName>
</protein>
<dbReference type="Pfam" id="PF10117">
    <property type="entry name" value="McrBC"/>
    <property type="match status" value="1"/>
</dbReference>
<accession>A0AAP4NJX1</accession>
<dbReference type="AlphaFoldDB" id="A0AAP4NJX1"/>
<dbReference type="EMBL" id="JASVYU010000017">
    <property type="protein sequence ID" value="MDN0287651.1"/>
    <property type="molecule type" value="Genomic_DNA"/>
</dbReference>
<comment type="caution">
    <text evidence="1">The sequence shown here is derived from an EMBL/GenBank/DDBJ whole genome shotgun (WGS) entry which is preliminary data.</text>
</comment>
<dbReference type="PANTHER" id="PTHR38733:SF1">
    <property type="entry name" value="TYPE IV METHYL-DIRECTED RESTRICTION ENZYME ECOKMCRBC"/>
    <property type="match status" value="1"/>
</dbReference>
<proteinExistence type="predicted"/>
<evidence type="ECO:0000313" key="1">
    <source>
        <dbReference type="EMBL" id="MDN0287651.1"/>
    </source>
</evidence>
<reference evidence="1" key="1">
    <citation type="submission" date="2023-06" db="EMBL/GenBank/DDBJ databases">
        <title>Genome sequences of Xanthomonas arboricola from Serbia and Montenegro.</title>
        <authorList>
            <person name="Ilicic R."/>
            <person name="Jelusic A."/>
            <person name="Harrison J."/>
            <person name="Greer S."/>
            <person name="Grant M."/>
            <person name="Vicente J."/>
            <person name="Popovic Milovanovic T."/>
            <person name="Studholme D.J."/>
        </authorList>
    </citation>
    <scope>NUCLEOTIDE SEQUENCE</scope>
    <source>
        <strain evidence="1">Xp320</strain>
    </source>
</reference>
<dbReference type="RefSeq" id="WP_223571215.1">
    <property type="nucleotide sequence ID" value="NZ_CP076628.1"/>
</dbReference>
<gene>
    <name evidence="1" type="ORF">QSH54_13630</name>
</gene>
<name>A0AAP4NJX1_9XANT</name>
<dbReference type="PANTHER" id="PTHR38733">
    <property type="entry name" value="PROTEIN MCRC"/>
    <property type="match status" value="1"/>
</dbReference>
<organism evidence="1">
    <name type="scientific">Xanthomonas arboricola pv. pruni</name>
    <dbReference type="NCBI Taxonomy" id="69929"/>
    <lineage>
        <taxon>Bacteria</taxon>
        <taxon>Pseudomonadati</taxon>
        <taxon>Pseudomonadota</taxon>
        <taxon>Gammaproteobacteria</taxon>
        <taxon>Lysobacterales</taxon>
        <taxon>Lysobacteraceae</taxon>
        <taxon>Xanthomonas</taxon>
    </lineage>
</organism>
<dbReference type="InterPro" id="IPR019292">
    <property type="entry name" value="McrC"/>
</dbReference>
<sequence length="294" mass="33288">MPARHCSNAARGENDLSSTRSKLLIAQQMRRNLVGADRSHTAHDEFSTDRAENRLIHAALRKVLGVASVADHHRLARELTFAFADVPISRGPLHDFQRVQLDRNMHTYREALDWARLILQGLSPTSAVGGHQAPSLLFPMEKLFETYVAKHFEKQLPAHLALGTQVRRHHLVRHCDAQWFQLRPDMVISRQGIDVLVLDTKWKLLDAGQDTSAGKYGLNQGDFYQLHAYGRSYLSGRGVVALVYPCTDQFDRPLPVFDFPGSEGLQLWVLPFCLKKSKVLLPDGWTWPEHNTTS</sequence>